<dbReference type="FunFam" id="1.25.40.720:FF:000004">
    <property type="entry name" value="WGS project CABT00000000 data, contig 2.6"/>
    <property type="match status" value="1"/>
</dbReference>
<dbReference type="AlphaFoldDB" id="A0A9W4XEB5"/>
<evidence type="ECO:0000313" key="4">
    <source>
        <dbReference type="EMBL" id="CAI6272100.1"/>
    </source>
</evidence>
<keyword evidence="5" id="KW-1185">Reference proteome</keyword>
<protein>
    <recommendedName>
        <fullName evidence="3">Telomere length regulation protein conserved domain-containing protein</fullName>
    </recommendedName>
</protein>
<dbReference type="InterPro" id="IPR051970">
    <property type="entry name" value="TEL2_Regulation"/>
</dbReference>
<dbReference type="Gene3D" id="1.25.40.720">
    <property type="entry name" value="Telomere length regulation protein 2, C-terminal domain"/>
    <property type="match status" value="2"/>
</dbReference>
<dbReference type="InterPro" id="IPR019337">
    <property type="entry name" value="Telomere_length_regulation_dom"/>
</dbReference>
<dbReference type="PANTHER" id="PTHR15830">
    <property type="entry name" value="TELOMERE LENGTH REGULATION PROTEIN TEL2 FAMILY MEMBER"/>
    <property type="match status" value="1"/>
</dbReference>
<feature type="region of interest" description="Disordered" evidence="2">
    <location>
        <begin position="527"/>
        <end position="549"/>
    </location>
</feature>
<comment type="similarity">
    <text evidence="1">Belongs to the TEL2 family.</text>
</comment>
<dbReference type="GO" id="GO:0005829">
    <property type="term" value="C:cytosol"/>
    <property type="evidence" value="ECO:0007669"/>
    <property type="project" value="TreeGrafter"/>
</dbReference>
<organism evidence="4 5">
    <name type="scientific">Periconia digitata</name>
    <dbReference type="NCBI Taxonomy" id="1303443"/>
    <lineage>
        <taxon>Eukaryota</taxon>
        <taxon>Fungi</taxon>
        <taxon>Dikarya</taxon>
        <taxon>Ascomycota</taxon>
        <taxon>Pezizomycotina</taxon>
        <taxon>Dothideomycetes</taxon>
        <taxon>Pleosporomycetidae</taxon>
        <taxon>Pleosporales</taxon>
        <taxon>Massarineae</taxon>
        <taxon>Periconiaceae</taxon>
        <taxon>Periconia</taxon>
    </lineage>
</organism>
<feature type="compositionally biased region" description="Polar residues" evidence="2">
    <location>
        <begin position="534"/>
        <end position="547"/>
    </location>
</feature>
<name>A0A9W4XEB5_9PLEO</name>
<feature type="region of interest" description="Disordered" evidence="2">
    <location>
        <begin position="1"/>
        <end position="26"/>
    </location>
</feature>
<dbReference type="GO" id="GO:0051879">
    <property type="term" value="F:Hsp90 protein binding"/>
    <property type="evidence" value="ECO:0007669"/>
    <property type="project" value="TreeGrafter"/>
</dbReference>
<evidence type="ECO:0000313" key="5">
    <source>
        <dbReference type="Proteomes" id="UP001152607"/>
    </source>
</evidence>
<reference evidence="4" key="1">
    <citation type="submission" date="2023-01" db="EMBL/GenBank/DDBJ databases">
        <authorList>
            <person name="Van Ghelder C."/>
            <person name="Rancurel C."/>
        </authorList>
    </citation>
    <scope>NUCLEOTIDE SEQUENCE</scope>
    <source>
        <strain evidence="4">CNCM I-4278</strain>
    </source>
</reference>
<dbReference type="EMBL" id="CAOQHR010000001">
    <property type="protein sequence ID" value="CAI6272100.1"/>
    <property type="molecule type" value="Genomic_DNA"/>
</dbReference>
<dbReference type="GO" id="GO:0042162">
    <property type="term" value="F:telomeric DNA binding"/>
    <property type="evidence" value="ECO:0007669"/>
    <property type="project" value="TreeGrafter"/>
</dbReference>
<comment type="caution">
    <text evidence="4">The sequence shown here is derived from an EMBL/GenBank/DDBJ whole genome shotgun (WGS) entry which is preliminary data.</text>
</comment>
<sequence>MDDLLTPVSTTKVKREQTSKPLLSTDHNSTLNNVEVVVNSPSSVLEALKGKPDSATVEKILIYLTAESKRKDGFSLVKPDPVSANTAYQLVNTTIPDYWQIIKEDERQKEQLIHCLSNPCGIGAIMARLRPLIADCRQKKPAGHTRDASSHITDLVEILDCIFRNEKLSNQVWSDVCTHAKDPVQAKMMWKEFVAQVASGRVLAIVAEAEAVLKDRVSSRKATWMSDGNEYGSWLGHTIATLMQTVEKNEESAVAVVEICGKAFSLGYTDRIISSMLLDMLNSNNSSKLAYFVNQMKVFEQKKYLHAILACLVKQFFSSTVDSKTDAPVASSSTVSAAITLINMFIDDNESLKDSLVSILTKSSVPALNDSLHTRRSAIAALAKHEDQLHTLLENSLQLFGDSFYIRHTPILQQESLAQTIAMTCGYVQRSQPMFLTMMAKSSHHVSGMSNRIGASSPRARFLGIAVGMAMSRMVDKPELQLKFDLDGPEDTEAKWYQRLTSLNDIPGSIDALKAQSKQASAIGLSMRPKKPVSGNNVPKINKTPATTEIKGPRIVEIVDDSADEDVDLVPYDKPDSDPEDETDDPTEVNRNKPSAPVYIRDLIAGLRNQEDYERHQLALSTAATLIRRKANFGTEVADHIEELATVLVGLNDNFELDGFAEQRQQALIAVLLARPAEMAQWFSRAFFTGDYSLTQRTAMLTTLGLGARELAGLKDASTDNLMPPTPSFPSKQLPSQLHTLYAPESSDPLNKITSGVTKSLLSPLAAQAADSLTGPNILKVRTFSSRMEVEKKRQKPIPNALAQIVADNFFFPLTGRWWLQTRSDKSGSSIYTSTHLLPPFLQTLALLIQASGPSTLSLPQMTRELWDLLFAVRGLALNDKRVLSALLFAFLMLLETNADKERVASDHGKELMETLQWTKMVFDGLPAGTEGGTEERVRVLAAGVVVRAQEVVEKYQRRLLGSMLDY</sequence>
<feature type="region of interest" description="Disordered" evidence="2">
    <location>
        <begin position="566"/>
        <end position="594"/>
    </location>
</feature>
<dbReference type="OrthoDB" id="10258062at2759"/>
<proteinExistence type="inferred from homology"/>
<dbReference type="InterPro" id="IPR038528">
    <property type="entry name" value="TEL2_C_sf"/>
</dbReference>
<dbReference type="Proteomes" id="UP001152607">
    <property type="component" value="Unassembled WGS sequence"/>
</dbReference>
<accession>A0A9W4XEB5</accession>
<gene>
    <name evidence="4" type="ORF">PDIGIT_LOCUS1765</name>
</gene>
<feature type="compositionally biased region" description="Acidic residues" evidence="2">
    <location>
        <begin position="578"/>
        <end position="587"/>
    </location>
</feature>
<evidence type="ECO:0000256" key="2">
    <source>
        <dbReference type="SAM" id="MobiDB-lite"/>
    </source>
</evidence>
<dbReference type="Pfam" id="PF10193">
    <property type="entry name" value="Telomere_reg-2"/>
    <property type="match status" value="1"/>
</dbReference>
<evidence type="ECO:0000259" key="3">
    <source>
        <dbReference type="Pfam" id="PF10193"/>
    </source>
</evidence>
<evidence type="ECO:0000256" key="1">
    <source>
        <dbReference type="ARBA" id="ARBA00006133"/>
    </source>
</evidence>
<feature type="domain" description="Telomere length regulation protein conserved" evidence="3">
    <location>
        <begin position="597"/>
        <end position="708"/>
    </location>
</feature>
<dbReference type="GO" id="GO:0051083">
    <property type="term" value="P:'de novo' cotranslational protein folding"/>
    <property type="evidence" value="ECO:0007669"/>
    <property type="project" value="TreeGrafter"/>
</dbReference>
<dbReference type="FunFam" id="1.25.40.720:FF:000007">
    <property type="entry name" value="WGS project CABT00000000 data, contig 2.6"/>
    <property type="match status" value="1"/>
</dbReference>
<dbReference type="PANTHER" id="PTHR15830:SF10">
    <property type="entry name" value="TELOMERE LENGTH REGULATION PROTEIN TEL2 HOMOLOG"/>
    <property type="match status" value="1"/>
</dbReference>